<evidence type="ECO:0008006" key="4">
    <source>
        <dbReference type="Google" id="ProtNLM"/>
    </source>
</evidence>
<dbReference type="RefSeq" id="WP_074932008.1">
    <property type="nucleotide sequence ID" value="NZ_FORI01000006.1"/>
</dbReference>
<evidence type="ECO:0000313" key="2">
    <source>
        <dbReference type="EMBL" id="SFI82182.1"/>
    </source>
</evidence>
<evidence type="ECO:0000313" key="3">
    <source>
        <dbReference type="Proteomes" id="UP000182737"/>
    </source>
</evidence>
<keyword evidence="3" id="KW-1185">Reference proteome</keyword>
<sequence length="550" mass="61912">MKKHVSIVIFLFSLFLSSCGGITETGEGSISFDAGQISRTLTRNVTEDEKDSLITLELATIGDYVTSVKKTFTRKDENPTVTLDNIPVGSQIRVKVILFYGPAEKQKILEGLSDEFTVMRGENKVTVKLKGSGNGNNDEEVSTDIILYNKVDPGEDPNVTEANYALYRFNNAVYSGQTNQTPKNAYSQSSKFTDFVVGLDNKIYYTNGSDLYCDNERIAEIALDSHYDPAYPSNICISDNAKALFYMDGQTEYSLTFGAYDLEYGVNSNAVDYDHYDITEYTCYVIRYTVSLVYEGETQSEGTVVKTYKGFLYLYCGTFNNKKTFMKVPMTYEKIVDTSENTKAVSISFDGEGPEYFDLDDYFPEFTSYDMTDMTIQDGVLYALLNYRSIQTSASFNSDLTVSIKSAIITIDLDDFGAGCAVIGQMQTSSDEDIINLLTLGTTGHYGKFMQPENENGLFGLQKFVAVKPKKLVMAEDGIFFYKDGDEYKYKNINRIREYDIEHDTFETYSLKTNTLINFDNEEEGDLVFRYNTGTASDEWHDAATFTEAQ</sequence>
<gene>
    <name evidence="2" type="ORF">SAMN04487775_106181</name>
</gene>
<name>A0A1I3LBL0_9SPIR</name>
<evidence type="ECO:0000256" key="1">
    <source>
        <dbReference type="SAM" id="SignalP"/>
    </source>
</evidence>
<protein>
    <recommendedName>
        <fullName evidence="4">Lipoprotein</fullName>
    </recommendedName>
</protein>
<dbReference type="EMBL" id="FORI01000006">
    <property type="protein sequence ID" value="SFI82182.1"/>
    <property type="molecule type" value="Genomic_DNA"/>
</dbReference>
<dbReference type="AlphaFoldDB" id="A0A1I3LBL0"/>
<dbReference type="Proteomes" id="UP000182737">
    <property type="component" value="Unassembled WGS sequence"/>
</dbReference>
<reference evidence="3" key="1">
    <citation type="submission" date="2016-10" db="EMBL/GenBank/DDBJ databases">
        <authorList>
            <person name="Varghese N."/>
            <person name="Submissions S."/>
        </authorList>
    </citation>
    <scope>NUCLEOTIDE SEQUENCE [LARGE SCALE GENOMIC DNA]</scope>
    <source>
        <strain evidence="3">XBD1002</strain>
    </source>
</reference>
<feature type="signal peptide" evidence="1">
    <location>
        <begin position="1"/>
        <end position="20"/>
    </location>
</feature>
<keyword evidence="1" id="KW-0732">Signal</keyword>
<organism evidence="2 3">
    <name type="scientific">Treponema bryantii</name>
    <dbReference type="NCBI Taxonomy" id="163"/>
    <lineage>
        <taxon>Bacteria</taxon>
        <taxon>Pseudomonadati</taxon>
        <taxon>Spirochaetota</taxon>
        <taxon>Spirochaetia</taxon>
        <taxon>Spirochaetales</taxon>
        <taxon>Treponemataceae</taxon>
        <taxon>Treponema</taxon>
    </lineage>
</organism>
<feature type="chain" id="PRO_5010205852" description="Lipoprotein" evidence="1">
    <location>
        <begin position="21"/>
        <end position="550"/>
    </location>
</feature>
<dbReference type="PROSITE" id="PS51257">
    <property type="entry name" value="PROKAR_LIPOPROTEIN"/>
    <property type="match status" value="1"/>
</dbReference>
<dbReference type="OrthoDB" id="359721at2"/>
<accession>A0A1I3LBL0</accession>
<proteinExistence type="predicted"/>